<reference evidence="2 3" key="1">
    <citation type="journal article" date="2014" name="BMC Genomics">
        <title>Comparative genome sequencing reveals chemotype-specific gene clusters in the toxigenic black mold Stachybotrys.</title>
        <authorList>
            <person name="Semeiks J."/>
            <person name="Borek D."/>
            <person name="Otwinowski Z."/>
            <person name="Grishin N.V."/>
        </authorList>
    </citation>
    <scope>NUCLEOTIDE SEQUENCE [LARGE SCALE GENOMIC DNA]</scope>
    <source>
        <strain evidence="3">CBS 109288 / IBT 7711</strain>
    </source>
</reference>
<sequence>MYTPVAPFATQQSTAAPSSAQQQQHRLHQFRLALALFASLKPAIPLKLQISLAPDSFLFSISFFLQHKPSNSLETATRVPRLIHTTFTFVLSILKSLEIILCLAPTEEPTITMSARYSVQIQQDTLPSSSASGSSSRATSGSSAARDLTPGVYREYGTPKYEAHVARVAGIKVVHGQTTGYDSFESPKYSGGYDRSRQ</sequence>
<accession>A0A084AG17</accession>
<feature type="region of interest" description="Disordered" evidence="1">
    <location>
        <begin position="126"/>
        <end position="145"/>
    </location>
</feature>
<gene>
    <name evidence="2" type="ORF">S7711_11349</name>
</gene>
<dbReference type="OrthoDB" id="10469880at2759"/>
<evidence type="ECO:0000313" key="3">
    <source>
        <dbReference type="Proteomes" id="UP000028045"/>
    </source>
</evidence>
<keyword evidence="3" id="KW-1185">Reference proteome</keyword>
<organism evidence="2 3">
    <name type="scientific">Stachybotrys chartarum (strain CBS 109288 / IBT 7711)</name>
    <name type="common">Toxic black mold</name>
    <name type="synonym">Stilbospora chartarum</name>
    <dbReference type="NCBI Taxonomy" id="1280523"/>
    <lineage>
        <taxon>Eukaryota</taxon>
        <taxon>Fungi</taxon>
        <taxon>Dikarya</taxon>
        <taxon>Ascomycota</taxon>
        <taxon>Pezizomycotina</taxon>
        <taxon>Sordariomycetes</taxon>
        <taxon>Hypocreomycetidae</taxon>
        <taxon>Hypocreales</taxon>
        <taxon>Stachybotryaceae</taxon>
        <taxon>Stachybotrys</taxon>
    </lineage>
</organism>
<feature type="compositionally biased region" description="Low complexity" evidence="1">
    <location>
        <begin position="128"/>
        <end position="145"/>
    </location>
</feature>
<evidence type="ECO:0000256" key="1">
    <source>
        <dbReference type="SAM" id="MobiDB-lite"/>
    </source>
</evidence>
<feature type="region of interest" description="Disordered" evidence="1">
    <location>
        <begin position="1"/>
        <end position="20"/>
    </location>
</feature>
<dbReference type="HOGENOM" id="CLU_1378946_0_0_1"/>
<dbReference type="AlphaFoldDB" id="A0A084AG17"/>
<proteinExistence type="predicted"/>
<dbReference type="Proteomes" id="UP000028045">
    <property type="component" value="Unassembled WGS sequence"/>
</dbReference>
<feature type="compositionally biased region" description="Low complexity" evidence="1">
    <location>
        <begin position="9"/>
        <end position="20"/>
    </location>
</feature>
<dbReference type="EMBL" id="KL648748">
    <property type="protein sequence ID" value="KEY64246.1"/>
    <property type="molecule type" value="Genomic_DNA"/>
</dbReference>
<evidence type="ECO:0000313" key="2">
    <source>
        <dbReference type="EMBL" id="KEY64246.1"/>
    </source>
</evidence>
<protein>
    <submittedName>
        <fullName evidence="2">Uncharacterized protein</fullName>
    </submittedName>
</protein>
<name>A0A084AG17_STACB</name>